<reference evidence="1 2" key="1">
    <citation type="journal article" date="2023" name="Plants (Basel)">
        <title>Bridging the Gap: Combining Genomics and Transcriptomics Approaches to Understand Stylosanthes scabra, an Orphan Legume from the Brazilian Caatinga.</title>
        <authorList>
            <person name="Ferreira-Neto J.R.C."/>
            <person name="da Silva M.D."/>
            <person name="Binneck E."/>
            <person name="de Melo N.F."/>
            <person name="da Silva R.H."/>
            <person name="de Melo A.L.T.M."/>
            <person name="Pandolfi V."/>
            <person name="Bustamante F.O."/>
            <person name="Brasileiro-Vidal A.C."/>
            <person name="Benko-Iseppon A.M."/>
        </authorList>
    </citation>
    <scope>NUCLEOTIDE SEQUENCE [LARGE SCALE GENOMIC DNA]</scope>
    <source>
        <tissue evidence="1">Leaves</tissue>
    </source>
</reference>
<proteinExistence type="predicted"/>
<accession>A0ABU6WCP2</accession>
<dbReference type="EMBL" id="JASCZI010181393">
    <property type="protein sequence ID" value="MED6182935.1"/>
    <property type="molecule type" value="Genomic_DNA"/>
</dbReference>
<keyword evidence="2" id="KW-1185">Reference proteome</keyword>
<name>A0ABU6WCP2_9FABA</name>
<evidence type="ECO:0000313" key="2">
    <source>
        <dbReference type="Proteomes" id="UP001341840"/>
    </source>
</evidence>
<dbReference type="Proteomes" id="UP001341840">
    <property type="component" value="Unassembled WGS sequence"/>
</dbReference>
<comment type="caution">
    <text evidence="1">The sequence shown here is derived from an EMBL/GenBank/DDBJ whole genome shotgun (WGS) entry which is preliminary data.</text>
</comment>
<gene>
    <name evidence="1" type="ORF">PIB30_033341</name>
</gene>
<protein>
    <submittedName>
        <fullName evidence="1">Uncharacterized protein</fullName>
    </submittedName>
</protein>
<organism evidence="1 2">
    <name type="scientific">Stylosanthes scabra</name>
    <dbReference type="NCBI Taxonomy" id="79078"/>
    <lineage>
        <taxon>Eukaryota</taxon>
        <taxon>Viridiplantae</taxon>
        <taxon>Streptophyta</taxon>
        <taxon>Embryophyta</taxon>
        <taxon>Tracheophyta</taxon>
        <taxon>Spermatophyta</taxon>
        <taxon>Magnoliopsida</taxon>
        <taxon>eudicotyledons</taxon>
        <taxon>Gunneridae</taxon>
        <taxon>Pentapetalae</taxon>
        <taxon>rosids</taxon>
        <taxon>fabids</taxon>
        <taxon>Fabales</taxon>
        <taxon>Fabaceae</taxon>
        <taxon>Papilionoideae</taxon>
        <taxon>50 kb inversion clade</taxon>
        <taxon>dalbergioids sensu lato</taxon>
        <taxon>Dalbergieae</taxon>
        <taxon>Pterocarpus clade</taxon>
        <taxon>Stylosanthes</taxon>
    </lineage>
</organism>
<evidence type="ECO:0000313" key="1">
    <source>
        <dbReference type="EMBL" id="MED6182935.1"/>
    </source>
</evidence>
<sequence length="106" mass="11906">MLEEKPSPSSPSFIAMAAVGFRRCHFQNSRRRRARGERETRRRRKKVPPWLQLRVVVVPNCGFTVAVGGGAVNDQDAADALFSHRTSSCRKRCHCYRNLSSSSSGN</sequence>